<proteinExistence type="predicted"/>
<feature type="compositionally biased region" description="Acidic residues" evidence="1">
    <location>
        <begin position="332"/>
        <end position="345"/>
    </location>
</feature>
<feature type="region of interest" description="Disordered" evidence="1">
    <location>
        <begin position="311"/>
        <end position="360"/>
    </location>
</feature>
<dbReference type="InterPro" id="IPR001932">
    <property type="entry name" value="PPM-type_phosphatase-like_dom"/>
</dbReference>
<dbReference type="PANTHER" id="PTHR12320:SF1">
    <property type="entry name" value="PROTEIN PHOSPHATASE PTC7 HOMOLOG"/>
    <property type="match status" value="1"/>
</dbReference>
<dbReference type="SMART" id="SM00332">
    <property type="entry name" value="PP2Cc"/>
    <property type="match status" value="1"/>
</dbReference>
<evidence type="ECO:0000313" key="4">
    <source>
        <dbReference type="Proteomes" id="UP000717328"/>
    </source>
</evidence>
<dbReference type="InterPro" id="IPR039123">
    <property type="entry name" value="PPTC7"/>
</dbReference>
<dbReference type="PANTHER" id="PTHR12320">
    <property type="entry name" value="PROTEIN PHOSPHATASE 2C"/>
    <property type="match status" value="1"/>
</dbReference>
<dbReference type="EMBL" id="JABCKI010000101">
    <property type="protein sequence ID" value="KAG5652744.1"/>
    <property type="molecule type" value="Genomic_DNA"/>
</dbReference>
<dbReference type="GO" id="GO:0004722">
    <property type="term" value="F:protein serine/threonine phosphatase activity"/>
    <property type="evidence" value="ECO:0007669"/>
    <property type="project" value="TreeGrafter"/>
</dbReference>
<reference evidence="3" key="1">
    <citation type="submission" date="2021-02" db="EMBL/GenBank/DDBJ databases">
        <authorList>
            <person name="Nieuwenhuis M."/>
            <person name="Van De Peppel L.J.J."/>
        </authorList>
    </citation>
    <scope>NUCLEOTIDE SEQUENCE</scope>
    <source>
        <strain evidence="3">D49</strain>
    </source>
</reference>
<feature type="region of interest" description="Disordered" evidence="1">
    <location>
        <begin position="274"/>
        <end position="298"/>
    </location>
</feature>
<dbReference type="Gene3D" id="3.60.40.10">
    <property type="entry name" value="PPM-type phosphatase domain"/>
    <property type="match status" value="1"/>
</dbReference>
<dbReference type="InterPro" id="IPR036457">
    <property type="entry name" value="PPM-type-like_dom_sf"/>
</dbReference>
<organism evidence="3 4">
    <name type="scientific">Sphagnurus paluster</name>
    <dbReference type="NCBI Taxonomy" id="117069"/>
    <lineage>
        <taxon>Eukaryota</taxon>
        <taxon>Fungi</taxon>
        <taxon>Dikarya</taxon>
        <taxon>Basidiomycota</taxon>
        <taxon>Agaricomycotina</taxon>
        <taxon>Agaricomycetes</taxon>
        <taxon>Agaricomycetidae</taxon>
        <taxon>Agaricales</taxon>
        <taxon>Tricholomatineae</taxon>
        <taxon>Lyophyllaceae</taxon>
        <taxon>Sphagnurus</taxon>
    </lineage>
</organism>
<protein>
    <recommendedName>
        <fullName evidence="2">PPM-type phosphatase domain-containing protein</fullName>
    </recommendedName>
</protein>
<feature type="compositionally biased region" description="Low complexity" evidence="1">
    <location>
        <begin position="491"/>
        <end position="504"/>
    </location>
</feature>
<feature type="domain" description="PPM-type phosphatase" evidence="2">
    <location>
        <begin position="692"/>
        <end position="984"/>
    </location>
</feature>
<comment type="caution">
    <text evidence="3">The sequence shown here is derived from an EMBL/GenBank/DDBJ whole genome shotgun (WGS) entry which is preliminary data.</text>
</comment>
<evidence type="ECO:0000259" key="2">
    <source>
        <dbReference type="PROSITE" id="PS51746"/>
    </source>
</evidence>
<keyword evidence="4" id="KW-1185">Reference proteome</keyword>
<dbReference type="AlphaFoldDB" id="A0A9P7GMW7"/>
<feature type="region of interest" description="Disordered" evidence="1">
    <location>
        <begin position="480"/>
        <end position="513"/>
    </location>
</feature>
<accession>A0A9P7GMW7</accession>
<dbReference type="SUPFAM" id="SSF81606">
    <property type="entry name" value="PP2C-like"/>
    <property type="match status" value="1"/>
</dbReference>
<dbReference type="SUPFAM" id="SSF52047">
    <property type="entry name" value="RNI-like"/>
    <property type="match status" value="1"/>
</dbReference>
<evidence type="ECO:0000313" key="3">
    <source>
        <dbReference type="EMBL" id="KAG5652744.1"/>
    </source>
</evidence>
<gene>
    <name evidence="3" type="ORF">H0H81_003885</name>
</gene>
<dbReference type="OrthoDB" id="60843at2759"/>
<evidence type="ECO:0000256" key="1">
    <source>
        <dbReference type="SAM" id="MobiDB-lite"/>
    </source>
</evidence>
<reference evidence="3" key="2">
    <citation type="submission" date="2021-10" db="EMBL/GenBank/DDBJ databases">
        <title>Phylogenomics reveals ancestral predisposition of the termite-cultivated fungus Termitomyces towards a domesticated lifestyle.</title>
        <authorList>
            <person name="Auxier B."/>
            <person name="Grum-Grzhimaylo A."/>
            <person name="Cardenas M.E."/>
            <person name="Lodge J.D."/>
            <person name="Laessoe T."/>
            <person name="Pedersen O."/>
            <person name="Smith M.E."/>
            <person name="Kuyper T.W."/>
            <person name="Franco-Molano E.A."/>
            <person name="Baroni T.J."/>
            <person name="Aanen D.K."/>
        </authorList>
    </citation>
    <scope>NUCLEOTIDE SEQUENCE</scope>
    <source>
        <strain evidence="3">D49</strain>
    </source>
</reference>
<dbReference type="Proteomes" id="UP000717328">
    <property type="component" value="Unassembled WGS sequence"/>
</dbReference>
<dbReference type="PROSITE" id="PS51746">
    <property type="entry name" value="PPM_2"/>
    <property type="match status" value="1"/>
</dbReference>
<sequence length="987" mass="108023">MGRLPTLSWLCVLRLAEYPEQVHLLPVRLNSLHTPALGPHPDPRLWATLVQIYDGLPRHLQRLAVPLADARLLQRIPTTPRFSLLTVLDLPACPHVTDASVALFSPLHSLVALDASATALSAYAIKALAGTLLWVDDGPGRRGPWPLRILRLRYCTSIDSAVYQHLVKFPLLCVIGMYCTRAPRSFLPHPDLRGTKCRPSKDSPFQPSSNDAFFHPAPLTTAVDALPSSELYSSPNAFSIVVRTLKRPPAKPTNSVIVPRESYVFARVNPQSHPAASTSAYRLQPPAKPQKPINPHKPYLRDCEAYIDSTYGSPNDWEEDSEYSFFTNDPFPESEDDSEYSDSDQELQAPLSPVSSPPPLPVRLPPAHTAEVGPDAFYRDLLTQGLMDKYDLVTDYSAEIYYTHMHLDSHPTSRHDAKLALYRPPPPWSTLDTHHPRPGAKTCKPLVGTATATVNRAGKAIQIDQARIDALRKSATARQTFNANPARHPLTSTSTSAPTISTPSNLPSRNPFRRQTTGAIEKPRPRPTTKPLKKISDVAVPLLPAKAKTPQPKACRSVGGMGLSTFADGLTPATPVSSKVRVTTESSTWAGSVGKPLRRDSVEVMPVAKKRKIGSDVAVPEGKKAEPSRVAKAGSKKGFDWGAWGAGGRKGVLRRSITSQSPRPYTFHIGASWAGKSGPDVPLHVPFPSDSVVGAWRDQTLAWPKSVRSRGTGQDFLFVQDVRPSSASPAPLTHFSTPQMRDSSGISLGVADGVGGWVDSGVDPSLFSQALMFHAHRYSRNAWAGEPEIDPTLDYEEREEIEGWEMTPYECLDLAYGGVLREKYVQAGSSTACLITMNASSGVLRSANLGDSGFMVIRSNSILYKQRAQTHFFNCPKQLTKLPVSTQNLKKFSRACIDKPSEAETFRTKLGDGDIVIAYTDGLSDNVFTSEIVTICSLIARRGGTEDQQVQAMADRLVEYARQCMSNKGRISPFESASQVVLPESFY</sequence>
<name>A0A9P7GMW7_9AGAR</name>